<name>A0A2T5PKY6_ECTOL</name>
<protein>
    <recommendedName>
        <fullName evidence="3">Inovirus Gp2 family protein</fullName>
    </recommendedName>
</protein>
<keyword evidence="2" id="KW-1185">Reference proteome</keyword>
<proteinExistence type="predicted"/>
<accession>A0A2T5PKY6</accession>
<evidence type="ECO:0000313" key="2">
    <source>
        <dbReference type="Proteomes" id="UP000244052"/>
    </source>
</evidence>
<dbReference type="EMBL" id="QASO01000086">
    <property type="protein sequence ID" value="PTU78387.1"/>
    <property type="molecule type" value="Genomic_DNA"/>
</dbReference>
<comment type="caution">
    <text evidence="1">The sequence shown here is derived from an EMBL/GenBank/DDBJ whole genome shotgun (WGS) entry which is preliminary data.</text>
</comment>
<sequence>MLLAYFDSVEHSYVKRVVDMLNAVVVDMRQEASCKEFKETIRRFSKAANKRVVSLNTYIDALFSKYSRMVVIRLDLSYEIGYFRGGRSLKDGLVEAKADWVKLQRDIHTGVPVDGMLGFACKLEYAHLTGFHFHLLLFYDGSLHCQDITLARSVGEHWHRVVTEGRGRYDNCNARKYPKPGVGVISHRGTTLRQNLKGIVAEYLAKVDYLKQPSSECGRVFFRGNMPKARGCKRGRPRLVV</sequence>
<dbReference type="Proteomes" id="UP000244052">
    <property type="component" value="Unassembled WGS sequence"/>
</dbReference>
<organism evidence="1 2">
    <name type="scientific">Ectopseudomonas oleovorans</name>
    <name type="common">Pseudomonas oleovorans</name>
    <dbReference type="NCBI Taxonomy" id="301"/>
    <lineage>
        <taxon>Bacteria</taxon>
        <taxon>Pseudomonadati</taxon>
        <taxon>Pseudomonadota</taxon>
        <taxon>Gammaproteobacteria</taxon>
        <taxon>Pseudomonadales</taxon>
        <taxon>Pseudomonadaceae</taxon>
        <taxon>Ectopseudomonas</taxon>
    </lineage>
</organism>
<reference evidence="1 2" key="1">
    <citation type="submission" date="2018-04" db="EMBL/GenBank/DDBJ databases">
        <title>Pseudomonas sp. nov., isolated from mangrove soil.</title>
        <authorList>
            <person name="Chen C."/>
        </authorList>
    </citation>
    <scope>NUCLEOTIDE SEQUENCE [LARGE SCALE GENOMIC DNA]</scope>
    <source>
        <strain evidence="1 2">JCM 14246</strain>
    </source>
</reference>
<evidence type="ECO:0008006" key="3">
    <source>
        <dbReference type="Google" id="ProtNLM"/>
    </source>
</evidence>
<dbReference type="AlphaFoldDB" id="A0A2T5PKY6"/>
<gene>
    <name evidence="1" type="ORF">DBO86_14525</name>
</gene>
<evidence type="ECO:0000313" key="1">
    <source>
        <dbReference type="EMBL" id="PTU78387.1"/>
    </source>
</evidence>